<sequence>MVPEMCHRERALAAAVLVVDSEPRHKFGEWLLGAISRAVRKIHYEYRLIIKDECNLTIRHSIRHVGDRALRPSEAQSSLDAATGRAKYCRTTVLFLWYRLEARTMKEYKRPCVSGWTRRD</sequence>
<evidence type="ECO:0000313" key="1">
    <source>
        <dbReference type="EnsemblProtists" id="HpaP802813"/>
    </source>
</evidence>
<accession>M4B954</accession>
<dbReference type="VEuPathDB" id="FungiDB:HpaG802813"/>
<dbReference type="EnsemblProtists" id="HpaT802813">
    <property type="protein sequence ID" value="HpaP802813"/>
    <property type="gene ID" value="HpaG802813"/>
</dbReference>
<name>M4B954_HYAAE</name>
<protein>
    <submittedName>
        <fullName evidence="1">Uncharacterized protein</fullName>
    </submittedName>
</protein>
<proteinExistence type="predicted"/>
<keyword evidence="2" id="KW-1185">Reference proteome</keyword>
<reference evidence="2" key="1">
    <citation type="journal article" date="2010" name="Science">
        <title>Signatures of adaptation to obligate biotrophy in the Hyaloperonospora arabidopsidis genome.</title>
        <authorList>
            <person name="Baxter L."/>
            <person name="Tripathy S."/>
            <person name="Ishaque N."/>
            <person name="Boot N."/>
            <person name="Cabral A."/>
            <person name="Kemen E."/>
            <person name="Thines M."/>
            <person name="Ah-Fong A."/>
            <person name="Anderson R."/>
            <person name="Badejoko W."/>
            <person name="Bittner-Eddy P."/>
            <person name="Boore J.L."/>
            <person name="Chibucos M.C."/>
            <person name="Coates M."/>
            <person name="Dehal P."/>
            <person name="Delehaunty K."/>
            <person name="Dong S."/>
            <person name="Downton P."/>
            <person name="Dumas B."/>
            <person name="Fabro G."/>
            <person name="Fronick C."/>
            <person name="Fuerstenberg S.I."/>
            <person name="Fulton L."/>
            <person name="Gaulin E."/>
            <person name="Govers F."/>
            <person name="Hughes L."/>
            <person name="Humphray S."/>
            <person name="Jiang R.H."/>
            <person name="Judelson H."/>
            <person name="Kamoun S."/>
            <person name="Kyung K."/>
            <person name="Meijer H."/>
            <person name="Minx P."/>
            <person name="Morris P."/>
            <person name="Nelson J."/>
            <person name="Phuntumart V."/>
            <person name="Qutob D."/>
            <person name="Rehmany A."/>
            <person name="Rougon-Cardoso A."/>
            <person name="Ryden P."/>
            <person name="Torto-Alalibo T."/>
            <person name="Studholme D."/>
            <person name="Wang Y."/>
            <person name="Win J."/>
            <person name="Wood J."/>
            <person name="Clifton S.W."/>
            <person name="Rogers J."/>
            <person name="Van den Ackerveken G."/>
            <person name="Jones J.D."/>
            <person name="McDowell J.M."/>
            <person name="Beynon J."/>
            <person name="Tyler B.M."/>
        </authorList>
    </citation>
    <scope>NUCLEOTIDE SEQUENCE [LARGE SCALE GENOMIC DNA]</scope>
    <source>
        <strain evidence="2">Emoy2</strain>
    </source>
</reference>
<dbReference type="EMBL" id="JH598009">
    <property type="status" value="NOT_ANNOTATED_CDS"/>
    <property type="molecule type" value="Genomic_DNA"/>
</dbReference>
<evidence type="ECO:0000313" key="2">
    <source>
        <dbReference type="Proteomes" id="UP000011713"/>
    </source>
</evidence>
<dbReference type="Proteomes" id="UP000011713">
    <property type="component" value="Unassembled WGS sequence"/>
</dbReference>
<dbReference type="HOGENOM" id="CLU_2054197_0_0_1"/>
<dbReference type="InParanoid" id="M4B954"/>
<dbReference type="AlphaFoldDB" id="M4B954"/>
<organism evidence="1 2">
    <name type="scientific">Hyaloperonospora arabidopsidis (strain Emoy2)</name>
    <name type="common">Downy mildew agent</name>
    <name type="synonym">Peronospora arabidopsidis</name>
    <dbReference type="NCBI Taxonomy" id="559515"/>
    <lineage>
        <taxon>Eukaryota</taxon>
        <taxon>Sar</taxon>
        <taxon>Stramenopiles</taxon>
        <taxon>Oomycota</taxon>
        <taxon>Peronosporomycetes</taxon>
        <taxon>Peronosporales</taxon>
        <taxon>Peronosporaceae</taxon>
        <taxon>Hyaloperonospora</taxon>
    </lineage>
</organism>
<reference evidence="1" key="2">
    <citation type="submission" date="2015-06" db="UniProtKB">
        <authorList>
            <consortium name="EnsemblProtists"/>
        </authorList>
    </citation>
    <scope>IDENTIFICATION</scope>
    <source>
        <strain evidence="1">Emoy2</strain>
    </source>
</reference>